<dbReference type="GO" id="GO:0016746">
    <property type="term" value="F:acyltransferase activity"/>
    <property type="evidence" value="ECO:0007669"/>
    <property type="project" value="UniProtKB-KW"/>
</dbReference>
<comment type="subcellular location">
    <subcellularLocation>
        <location evidence="1">Cell inner membrane</location>
    </subcellularLocation>
</comment>
<keyword evidence="3" id="KW-0997">Cell inner membrane</keyword>
<dbReference type="AlphaFoldDB" id="F2IWQ4"/>
<evidence type="ECO:0000256" key="1">
    <source>
        <dbReference type="ARBA" id="ARBA00004533"/>
    </source>
</evidence>
<evidence type="ECO:0000256" key="4">
    <source>
        <dbReference type="ARBA" id="ARBA00022679"/>
    </source>
</evidence>
<sequence>MDALNKTAGAVSPKPAALDDIPFDATRAPAPVPPPLSWLLSTDPWRRKTFVSHWLLDPLSGALSHLFHHALRLLPAAACSGFGATLAPLAQRRYAHRVFAKRIRSNMALLRPDLAADETALDAVLARWWTSVGRAYAEYSSVERMQAAGLIAIEGRSHLDAALASRRPLVCASVHVGCWEGLMATLPHALGRPVTGPFQPEPNRFTNALIHALRKRRGQHLFPAGVRSAGYLYRVLTSGAADGLFFVDEVRALQIHLPAFGRPLPETGNAVKLAKFARAADALILPVYLARTEGARFAMTFLPAFEPVSDAETVARLDAVFERVILDHIDQWYMLHELRPAKGPAITAPRRAAAPEAVG</sequence>
<evidence type="ECO:0000313" key="8">
    <source>
        <dbReference type="Proteomes" id="UP000008130"/>
    </source>
</evidence>
<dbReference type="InterPro" id="IPR004960">
    <property type="entry name" value="LipA_acyltrans"/>
</dbReference>
<keyword evidence="6 7" id="KW-0012">Acyltransferase</keyword>
<keyword evidence="5" id="KW-0472">Membrane</keyword>
<accession>F2IWQ4</accession>
<organism evidence="7 8">
    <name type="scientific">Polymorphum gilvum (strain LMG 25793 / CGMCC 1.9160 / SL003B-26A1)</name>
    <dbReference type="NCBI Taxonomy" id="991905"/>
    <lineage>
        <taxon>Bacteria</taxon>
        <taxon>Pseudomonadati</taxon>
        <taxon>Pseudomonadota</taxon>
        <taxon>Alphaproteobacteria</taxon>
        <taxon>Rhodobacterales</taxon>
        <taxon>Paracoccaceae</taxon>
        <taxon>Polymorphum</taxon>
    </lineage>
</organism>
<keyword evidence="2" id="KW-1003">Cell membrane</keyword>
<keyword evidence="4 7" id="KW-0808">Transferase</keyword>
<evidence type="ECO:0000256" key="3">
    <source>
        <dbReference type="ARBA" id="ARBA00022519"/>
    </source>
</evidence>
<protein>
    <submittedName>
        <fullName evidence="7">Lipid A biosynthesis lauroyl acyltransferase</fullName>
    </submittedName>
</protein>
<dbReference type="KEGG" id="pgv:SL003B_1953"/>
<proteinExistence type="predicted"/>
<dbReference type="EMBL" id="CP002568">
    <property type="protein sequence ID" value="ADZ70379.1"/>
    <property type="molecule type" value="Genomic_DNA"/>
</dbReference>
<dbReference type="GO" id="GO:0005886">
    <property type="term" value="C:plasma membrane"/>
    <property type="evidence" value="ECO:0007669"/>
    <property type="project" value="UniProtKB-SubCell"/>
</dbReference>
<name>F2IWQ4_POLGS</name>
<gene>
    <name evidence="7" type="primary">htrB</name>
    <name evidence="7" type="ordered locus">SL003B_1953</name>
</gene>
<dbReference type="CDD" id="cd07984">
    <property type="entry name" value="LPLAT_LABLAT-like"/>
    <property type="match status" value="1"/>
</dbReference>
<reference evidence="7 8" key="1">
    <citation type="journal article" date="2011" name="J. Bacteriol.">
        <title>Complete genome sequence of Polymorphum gilvum SL003B-26A1T, a crude oil-degrading bacterium from oil-polluted saline soil.</title>
        <authorList>
            <person name="Li S.G."/>
            <person name="Tang Y.Q."/>
            <person name="Nie Y."/>
            <person name="Cai M."/>
            <person name="Wu X.L."/>
        </authorList>
    </citation>
    <scope>NUCLEOTIDE SEQUENCE [LARGE SCALE GENOMIC DNA]</scope>
    <source>
        <strain evidence="8">LMG 25793 / CGMCC 1.9160 / SL003B-26A1</strain>
    </source>
</reference>
<evidence type="ECO:0000313" key="7">
    <source>
        <dbReference type="EMBL" id="ADZ70379.1"/>
    </source>
</evidence>
<dbReference type="Proteomes" id="UP000008130">
    <property type="component" value="Chromosome"/>
</dbReference>
<dbReference type="PANTHER" id="PTHR30606">
    <property type="entry name" value="LIPID A BIOSYNTHESIS LAUROYL ACYLTRANSFERASE"/>
    <property type="match status" value="1"/>
</dbReference>
<dbReference type="eggNOG" id="COG1560">
    <property type="taxonomic scope" value="Bacteria"/>
</dbReference>
<evidence type="ECO:0000256" key="5">
    <source>
        <dbReference type="ARBA" id="ARBA00023136"/>
    </source>
</evidence>
<dbReference type="Pfam" id="PF03279">
    <property type="entry name" value="Lip_A_acyltrans"/>
    <property type="match status" value="1"/>
</dbReference>
<keyword evidence="8" id="KW-1185">Reference proteome</keyword>
<evidence type="ECO:0000256" key="2">
    <source>
        <dbReference type="ARBA" id="ARBA00022475"/>
    </source>
</evidence>
<dbReference type="PANTHER" id="PTHR30606:SF10">
    <property type="entry name" value="PHOSPHATIDYLINOSITOL MANNOSIDE ACYLTRANSFERASE"/>
    <property type="match status" value="1"/>
</dbReference>
<dbReference type="HOGENOM" id="CLU_771301_0_0_5"/>
<evidence type="ECO:0000256" key="6">
    <source>
        <dbReference type="ARBA" id="ARBA00023315"/>
    </source>
</evidence>
<dbReference type="GO" id="GO:0009247">
    <property type="term" value="P:glycolipid biosynthetic process"/>
    <property type="evidence" value="ECO:0007669"/>
    <property type="project" value="UniProtKB-ARBA"/>
</dbReference>
<dbReference type="STRING" id="991905.SL003B_1953"/>